<accession>A0AB33ITA4</accession>
<dbReference type="InterPro" id="IPR003697">
    <property type="entry name" value="Maf-like"/>
</dbReference>
<dbReference type="Pfam" id="PF02545">
    <property type="entry name" value="Maf"/>
    <property type="match status" value="1"/>
</dbReference>
<dbReference type="PANTHER" id="PTHR43213">
    <property type="entry name" value="BIFUNCTIONAL DTTP/UTP PYROPHOSPHATASE/METHYLTRANSFERASE PROTEIN-RELATED"/>
    <property type="match status" value="1"/>
</dbReference>
<dbReference type="EC" id="3.6.1.9" evidence="4"/>
<evidence type="ECO:0000256" key="3">
    <source>
        <dbReference type="ARBA" id="ARBA00023080"/>
    </source>
</evidence>
<dbReference type="NCBIfam" id="TIGR00172">
    <property type="entry name" value="maf"/>
    <property type="match status" value="1"/>
</dbReference>
<gene>
    <name evidence="5" type="ORF">GTC17253_04250</name>
</gene>
<comment type="caution">
    <text evidence="4">Lacks conserved residue(s) required for the propagation of feature annotation.</text>
</comment>
<comment type="catalytic activity">
    <reaction evidence="4">
        <text>UTP + H2O = UMP + diphosphate + H(+)</text>
        <dbReference type="Rhea" id="RHEA:29395"/>
        <dbReference type="ChEBI" id="CHEBI:15377"/>
        <dbReference type="ChEBI" id="CHEBI:15378"/>
        <dbReference type="ChEBI" id="CHEBI:33019"/>
        <dbReference type="ChEBI" id="CHEBI:46398"/>
        <dbReference type="ChEBI" id="CHEBI:57865"/>
        <dbReference type="EC" id="3.6.1.9"/>
    </reaction>
</comment>
<comment type="function">
    <text evidence="4">Nucleoside triphosphate pyrophosphatase that hydrolyzes dTTP and UTP. May have a dual role in cell division arrest and in preventing the incorporation of modified nucleotides into cellular nucleic acids.</text>
</comment>
<dbReference type="GO" id="GO:0047429">
    <property type="term" value="F:nucleoside triphosphate diphosphatase activity"/>
    <property type="evidence" value="ECO:0007669"/>
    <property type="project" value="UniProtKB-EC"/>
</dbReference>
<dbReference type="Gene3D" id="3.90.950.10">
    <property type="match status" value="1"/>
</dbReference>
<dbReference type="EMBL" id="AP035785">
    <property type="protein sequence ID" value="BFO70459.1"/>
    <property type="molecule type" value="Genomic_DNA"/>
</dbReference>
<comment type="subcellular location">
    <subcellularLocation>
        <location evidence="4">Cytoplasm</location>
    </subcellularLocation>
</comment>
<dbReference type="AlphaFoldDB" id="A0AB33ITA4"/>
<dbReference type="HAMAP" id="MF_00528">
    <property type="entry name" value="Maf"/>
    <property type="match status" value="1"/>
</dbReference>
<reference evidence="5" key="1">
    <citation type="submission" date="2024-07" db="EMBL/GenBank/DDBJ databases">
        <title>Complete genome sequence of Prevotella sp. YM-2024 GTC17253.</title>
        <authorList>
            <person name="Hayashi M."/>
            <person name="Muto Y."/>
            <person name="Tanaka K."/>
            <person name="Niwa H."/>
        </authorList>
    </citation>
    <scope>NUCLEOTIDE SEQUENCE</scope>
    <source>
        <strain evidence="5">GTC17253</strain>
    </source>
</reference>
<evidence type="ECO:0000256" key="2">
    <source>
        <dbReference type="ARBA" id="ARBA00022801"/>
    </source>
</evidence>
<dbReference type="GO" id="GO:0009117">
    <property type="term" value="P:nucleotide metabolic process"/>
    <property type="evidence" value="ECO:0007669"/>
    <property type="project" value="UniProtKB-KW"/>
</dbReference>
<name>A0AB33ITA4_9BACT</name>
<feature type="site" description="Important for substrate specificity" evidence="4">
    <location>
        <position position="13"/>
    </location>
</feature>
<comment type="cofactor">
    <cofactor evidence="1 4">
        <name>a divalent metal cation</name>
        <dbReference type="ChEBI" id="CHEBI:60240"/>
    </cofactor>
</comment>
<evidence type="ECO:0000313" key="5">
    <source>
        <dbReference type="EMBL" id="BFO70459.1"/>
    </source>
</evidence>
<evidence type="ECO:0000256" key="4">
    <source>
        <dbReference type="HAMAP-Rule" id="MF_00528"/>
    </source>
</evidence>
<dbReference type="PIRSF" id="PIRSF006305">
    <property type="entry name" value="Maf"/>
    <property type="match status" value="1"/>
</dbReference>
<comment type="similarity">
    <text evidence="4">Belongs to the Maf family. YhdE subfamily.</text>
</comment>
<keyword evidence="2 4" id="KW-0378">Hydrolase</keyword>
<dbReference type="GO" id="GO:0005737">
    <property type="term" value="C:cytoplasm"/>
    <property type="evidence" value="ECO:0007669"/>
    <property type="project" value="UniProtKB-SubCell"/>
</dbReference>
<proteinExistence type="inferred from homology"/>
<keyword evidence="3 4" id="KW-0546">Nucleotide metabolism</keyword>
<evidence type="ECO:0000256" key="1">
    <source>
        <dbReference type="ARBA" id="ARBA00001968"/>
    </source>
</evidence>
<feature type="site" description="Important for substrate specificity" evidence="4">
    <location>
        <position position="155"/>
    </location>
</feature>
<sequence>MKYNLILASNSPRRKELLAGLNIPFQVMVKSGIDESYPQDIAAEEVPLFLSRKKAAAYIGDLAADDLLLTADTVVILDNQILGKPHDAKAAKEMLRYLSGRKHLVVTGVSLTSLVLSESFKVVSEVTFKTFTSQEIDYYVEQYHPMDKAGAYGIQEWIGYIGVTALSGSYYNVMGLPVQRIYQVLCEKFDFSLPYSGAIKP</sequence>
<feature type="active site" description="Proton acceptor" evidence="4">
    <location>
        <position position="72"/>
    </location>
</feature>
<feature type="site" description="Important for substrate specificity" evidence="4">
    <location>
        <position position="73"/>
    </location>
</feature>
<keyword evidence="4" id="KW-0963">Cytoplasm</keyword>
<comment type="catalytic activity">
    <reaction evidence="4">
        <text>dTTP + H2O = dTMP + diphosphate + H(+)</text>
        <dbReference type="Rhea" id="RHEA:28534"/>
        <dbReference type="ChEBI" id="CHEBI:15377"/>
        <dbReference type="ChEBI" id="CHEBI:15378"/>
        <dbReference type="ChEBI" id="CHEBI:33019"/>
        <dbReference type="ChEBI" id="CHEBI:37568"/>
        <dbReference type="ChEBI" id="CHEBI:63528"/>
        <dbReference type="EC" id="3.6.1.9"/>
    </reaction>
</comment>
<dbReference type="SUPFAM" id="SSF52972">
    <property type="entry name" value="ITPase-like"/>
    <property type="match status" value="1"/>
</dbReference>
<protein>
    <recommendedName>
        <fullName evidence="4">dTTP/UTP pyrophosphatase</fullName>
        <shortName evidence="4">dTTPase/UTPase</shortName>
        <ecNumber evidence="4">3.6.1.9</ecNumber>
    </recommendedName>
    <alternativeName>
        <fullName evidence="4">Nucleoside triphosphate pyrophosphatase</fullName>
    </alternativeName>
    <alternativeName>
        <fullName evidence="4">Nucleotide pyrophosphatase</fullName>
        <shortName evidence="4">Nucleotide PPase</shortName>
    </alternativeName>
</protein>
<dbReference type="InterPro" id="IPR029001">
    <property type="entry name" value="ITPase-like_fam"/>
</dbReference>
<dbReference type="CDD" id="cd00555">
    <property type="entry name" value="Maf"/>
    <property type="match status" value="1"/>
</dbReference>
<organism evidence="5">
    <name type="scientific">Prevotella sp. GTC17253</name>
    <dbReference type="NCBI Taxonomy" id="3236793"/>
    <lineage>
        <taxon>Bacteria</taxon>
        <taxon>Pseudomonadati</taxon>
        <taxon>Bacteroidota</taxon>
        <taxon>Bacteroidia</taxon>
        <taxon>Bacteroidales</taxon>
        <taxon>Prevotellaceae</taxon>
        <taxon>Prevotella</taxon>
    </lineage>
</organism>
<dbReference type="PANTHER" id="PTHR43213:SF5">
    <property type="entry name" value="BIFUNCTIONAL DTTP_UTP PYROPHOSPHATASE_METHYLTRANSFERASE PROTEIN-RELATED"/>
    <property type="match status" value="1"/>
</dbReference>